<dbReference type="InterPro" id="IPR000361">
    <property type="entry name" value="ATAP_core_dom"/>
</dbReference>
<evidence type="ECO:0000313" key="2">
    <source>
        <dbReference type="EMBL" id="UTC24529.1"/>
    </source>
</evidence>
<dbReference type="InterPro" id="IPR035903">
    <property type="entry name" value="HesB-like_dom_sf"/>
</dbReference>
<dbReference type="PANTHER" id="PTHR43011:SF1">
    <property type="entry name" value="IRON-SULFUR CLUSTER ASSEMBLY 2 HOMOLOG, MITOCHONDRIAL"/>
    <property type="match status" value="1"/>
</dbReference>
<dbReference type="NCBIfam" id="TIGR00049">
    <property type="entry name" value="iron-sulfur cluster assembly accessory protein"/>
    <property type="match status" value="1"/>
</dbReference>
<dbReference type="RefSeq" id="WP_258568313.1">
    <property type="nucleotide sequence ID" value="NZ_CP092900.1"/>
</dbReference>
<dbReference type="Gene3D" id="2.60.300.12">
    <property type="entry name" value="HesB-like domain"/>
    <property type="match status" value="1"/>
</dbReference>
<name>A0ABY5DLK8_9GAMM</name>
<sequence length="119" mass="13086">MNTNDITFTNSASGKIATIIQEHGATDHFRIKIQGGGCMGFEYVFGLDKNKSDQDFYSEVHNPVHPFLCLVDHRSFALLRNATIDFIQDTDGARFEVINSSAQTCSCKRSFSPSTGGTS</sequence>
<proteinExistence type="predicted"/>
<evidence type="ECO:0000259" key="1">
    <source>
        <dbReference type="Pfam" id="PF01521"/>
    </source>
</evidence>
<reference evidence="2 3" key="1">
    <citation type="journal article" date="2022" name="Nat. Microbiol.">
        <title>The microbiome of a bacterivorous marine choanoflagellate contains a resource-demanding obligate bacterial associate.</title>
        <authorList>
            <person name="Needham D.M."/>
            <person name="Poirier C."/>
            <person name="Bachy C."/>
            <person name="George E.E."/>
            <person name="Wilken S."/>
            <person name="Yung C.C.M."/>
            <person name="Limardo A.J."/>
            <person name="Morando M."/>
            <person name="Sudek L."/>
            <person name="Malmstrom R.R."/>
            <person name="Keeling P.J."/>
            <person name="Santoro A.E."/>
            <person name="Worden A.Z."/>
        </authorList>
    </citation>
    <scope>NUCLEOTIDE SEQUENCE [LARGE SCALE GENOMIC DNA]</scope>
    <source>
        <strain evidence="2 3">Comchoano-1</strain>
    </source>
</reference>
<dbReference type="SUPFAM" id="SSF89360">
    <property type="entry name" value="HesB-like domain"/>
    <property type="match status" value="1"/>
</dbReference>
<dbReference type="Pfam" id="PF01521">
    <property type="entry name" value="Fe-S_biosyn"/>
    <property type="match status" value="1"/>
</dbReference>
<dbReference type="Proteomes" id="UP001055955">
    <property type="component" value="Chromosome"/>
</dbReference>
<organism evidence="2 3">
    <name type="scientific">Candidatus Comchoanobacter bicostacola</name>
    <dbReference type="NCBI Taxonomy" id="2919598"/>
    <lineage>
        <taxon>Bacteria</taxon>
        <taxon>Pseudomonadati</taxon>
        <taxon>Pseudomonadota</taxon>
        <taxon>Gammaproteobacteria</taxon>
        <taxon>Candidatus Comchoanobacterales</taxon>
        <taxon>Candidatus Comchoanobacteraceae</taxon>
        <taxon>Candidatus Comchoanobacter</taxon>
    </lineage>
</organism>
<accession>A0ABY5DLK8</accession>
<dbReference type="PANTHER" id="PTHR43011">
    <property type="entry name" value="IRON-SULFUR CLUSTER ASSEMBLY 2 HOMOLOG, MITOCHONDRIAL"/>
    <property type="match status" value="1"/>
</dbReference>
<dbReference type="EMBL" id="CP092900">
    <property type="protein sequence ID" value="UTC24529.1"/>
    <property type="molecule type" value="Genomic_DNA"/>
</dbReference>
<dbReference type="InterPro" id="IPR016092">
    <property type="entry name" value="ATAP"/>
</dbReference>
<feature type="domain" description="Core" evidence="1">
    <location>
        <begin position="5"/>
        <end position="107"/>
    </location>
</feature>
<evidence type="ECO:0000313" key="3">
    <source>
        <dbReference type="Proteomes" id="UP001055955"/>
    </source>
</evidence>
<gene>
    <name evidence="2" type="ORF">MMH89_04775</name>
</gene>
<keyword evidence="3" id="KW-1185">Reference proteome</keyword>
<protein>
    <submittedName>
        <fullName evidence="2">Iron-sulfur cluster assembly accessory protein</fullName>
    </submittedName>
</protein>